<feature type="domain" description="Glycosyltransferase subfamily 4-like N-terminal" evidence="3">
    <location>
        <begin position="13"/>
        <end position="197"/>
    </location>
</feature>
<dbReference type="NCBIfam" id="NF007640">
    <property type="entry name" value="PRK10307.1"/>
    <property type="match status" value="1"/>
</dbReference>
<organism evidence="4 5">
    <name type="scientific">Croceicoccus pelagius</name>
    <dbReference type="NCBI Taxonomy" id="1703341"/>
    <lineage>
        <taxon>Bacteria</taxon>
        <taxon>Pseudomonadati</taxon>
        <taxon>Pseudomonadota</taxon>
        <taxon>Alphaproteobacteria</taxon>
        <taxon>Sphingomonadales</taxon>
        <taxon>Erythrobacteraceae</taxon>
        <taxon>Croceicoccus</taxon>
    </lineage>
</organism>
<protein>
    <recommendedName>
        <fullName evidence="6">Colanic acid biosynthesis glycosyl transferase WcaI</fullName>
    </recommendedName>
</protein>
<feature type="compositionally biased region" description="Basic residues" evidence="1">
    <location>
        <begin position="339"/>
        <end position="361"/>
    </location>
</feature>
<keyword evidence="5" id="KW-1185">Reference proteome</keyword>
<dbReference type="CDD" id="cd03794">
    <property type="entry name" value="GT4_WbuB-like"/>
    <property type="match status" value="1"/>
</dbReference>
<dbReference type="PANTHER" id="PTHR45947:SF3">
    <property type="entry name" value="SULFOQUINOVOSYL TRANSFERASE SQD2"/>
    <property type="match status" value="1"/>
</dbReference>
<evidence type="ECO:0000259" key="3">
    <source>
        <dbReference type="Pfam" id="PF13579"/>
    </source>
</evidence>
<comment type="caution">
    <text evidence="4">The sequence shown here is derived from an EMBL/GenBank/DDBJ whole genome shotgun (WGS) entry which is preliminary data.</text>
</comment>
<evidence type="ECO:0000313" key="4">
    <source>
        <dbReference type="EMBL" id="GGD36769.1"/>
    </source>
</evidence>
<sequence length="361" mass="39483">MLHSLQYLPDAVGIGVYSGGLAEELAARGHAVEVVAAKPFYPQWKLRKGEPSGTYTRTENGVKVTRVPVYVPAEPSGARRIAHYLSFAATSRKPLKQADRPDLVISVAPALLAARVAGRVARQAGIPFWLHIQDLEVDAAMATGLLPHEGQVASAAFAVERRILEMPDVVSSISPRMLEKLAAKGVPAERLFELRNWSQSLDLFAHADGGRYRTEWNLGNRKVALYSGNIARKQGLELVIDAARRLQSRDDIVFVICGEGPNRARLEEHASDLGKYPVSLAAAGGTPWRPADHRRHPSASPDCGRSRSRSAFKTDQHAGFGPPCCRHGGAGHEPCHGSRGLRHRHTAGRRYGIRKSHRRAR</sequence>
<dbReference type="GO" id="GO:0016757">
    <property type="term" value="F:glycosyltransferase activity"/>
    <property type="evidence" value="ECO:0007669"/>
    <property type="project" value="InterPro"/>
</dbReference>
<evidence type="ECO:0000313" key="5">
    <source>
        <dbReference type="Proteomes" id="UP000598997"/>
    </source>
</evidence>
<dbReference type="InterPro" id="IPR050194">
    <property type="entry name" value="Glycosyltransferase_grp1"/>
</dbReference>
<accession>A0A917DFU6</accession>
<dbReference type="EMBL" id="BMIO01000002">
    <property type="protein sequence ID" value="GGD36769.1"/>
    <property type="molecule type" value="Genomic_DNA"/>
</dbReference>
<gene>
    <name evidence="4" type="ORF">GCM10010989_08610</name>
</gene>
<feature type="domain" description="Glycosyl transferase family 1" evidence="2">
    <location>
        <begin position="219"/>
        <end position="274"/>
    </location>
</feature>
<evidence type="ECO:0008006" key="6">
    <source>
        <dbReference type="Google" id="ProtNLM"/>
    </source>
</evidence>
<evidence type="ECO:0000256" key="1">
    <source>
        <dbReference type="SAM" id="MobiDB-lite"/>
    </source>
</evidence>
<dbReference type="Pfam" id="PF13579">
    <property type="entry name" value="Glyco_trans_4_4"/>
    <property type="match status" value="1"/>
</dbReference>
<feature type="region of interest" description="Disordered" evidence="1">
    <location>
        <begin position="284"/>
        <end position="361"/>
    </location>
</feature>
<dbReference type="Proteomes" id="UP000598997">
    <property type="component" value="Unassembled WGS sequence"/>
</dbReference>
<dbReference type="PANTHER" id="PTHR45947">
    <property type="entry name" value="SULFOQUINOVOSYL TRANSFERASE SQD2"/>
    <property type="match status" value="1"/>
</dbReference>
<dbReference type="Pfam" id="PF00534">
    <property type="entry name" value="Glycos_transf_1"/>
    <property type="match status" value="1"/>
</dbReference>
<evidence type="ECO:0000259" key="2">
    <source>
        <dbReference type="Pfam" id="PF00534"/>
    </source>
</evidence>
<dbReference type="AlphaFoldDB" id="A0A917DFU6"/>
<reference evidence="4 5" key="1">
    <citation type="journal article" date="2014" name="Int. J. Syst. Evol. Microbiol.">
        <title>Complete genome sequence of Corynebacterium casei LMG S-19264T (=DSM 44701T), isolated from a smear-ripened cheese.</title>
        <authorList>
            <consortium name="US DOE Joint Genome Institute (JGI-PGF)"/>
            <person name="Walter F."/>
            <person name="Albersmeier A."/>
            <person name="Kalinowski J."/>
            <person name="Ruckert C."/>
        </authorList>
    </citation>
    <scope>NUCLEOTIDE SEQUENCE [LARGE SCALE GENOMIC DNA]</scope>
    <source>
        <strain evidence="4 5">CGMCC 1.15358</strain>
    </source>
</reference>
<dbReference type="InterPro" id="IPR028098">
    <property type="entry name" value="Glyco_trans_4-like_N"/>
</dbReference>
<dbReference type="Gene3D" id="3.40.50.2000">
    <property type="entry name" value="Glycogen Phosphorylase B"/>
    <property type="match status" value="2"/>
</dbReference>
<name>A0A917DFU6_9SPHN</name>
<proteinExistence type="predicted"/>
<dbReference type="SUPFAM" id="SSF53756">
    <property type="entry name" value="UDP-Glycosyltransferase/glycogen phosphorylase"/>
    <property type="match status" value="1"/>
</dbReference>
<dbReference type="InterPro" id="IPR001296">
    <property type="entry name" value="Glyco_trans_1"/>
</dbReference>